<accession>A0A016RR14</accession>
<dbReference type="EMBL" id="JARK01001736">
    <property type="protein sequence ID" value="EYB80768.1"/>
    <property type="molecule type" value="Genomic_DNA"/>
</dbReference>
<organism evidence="1 2">
    <name type="scientific">Ancylostoma ceylanicum</name>
    <dbReference type="NCBI Taxonomy" id="53326"/>
    <lineage>
        <taxon>Eukaryota</taxon>
        <taxon>Metazoa</taxon>
        <taxon>Ecdysozoa</taxon>
        <taxon>Nematoda</taxon>
        <taxon>Chromadorea</taxon>
        <taxon>Rhabditida</taxon>
        <taxon>Rhabditina</taxon>
        <taxon>Rhabditomorpha</taxon>
        <taxon>Strongyloidea</taxon>
        <taxon>Ancylostomatidae</taxon>
        <taxon>Ancylostomatinae</taxon>
        <taxon>Ancylostoma</taxon>
    </lineage>
</organism>
<sequence>MFSQFYLLSMLRFHPYPYCMYRMGQNYSDSTCFSFEEALLQRLGHIWFKTGETIYFRTYSICCVDI</sequence>
<reference evidence="2" key="1">
    <citation type="journal article" date="2015" name="Nat. Genet.">
        <title>The genome and transcriptome of the zoonotic hookworm Ancylostoma ceylanicum identify infection-specific gene families.</title>
        <authorList>
            <person name="Schwarz E.M."/>
            <person name="Hu Y."/>
            <person name="Antoshechkin I."/>
            <person name="Miller M.M."/>
            <person name="Sternberg P.W."/>
            <person name="Aroian R.V."/>
        </authorList>
    </citation>
    <scope>NUCLEOTIDE SEQUENCE</scope>
    <source>
        <strain evidence="2">HY135</strain>
    </source>
</reference>
<protein>
    <submittedName>
        <fullName evidence="1">Uncharacterized protein</fullName>
    </submittedName>
</protein>
<gene>
    <name evidence="1" type="primary">Acey_s0400.g751</name>
    <name evidence="1" type="ORF">Y032_0400g751</name>
</gene>
<evidence type="ECO:0000313" key="2">
    <source>
        <dbReference type="Proteomes" id="UP000024635"/>
    </source>
</evidence>
<dbReference type="AlphaFoldDB" id="A0A016RR14"/>
<dbReference type="Proteomes" id="UP000024635">
    <property type="component" value="Unassembled WGS sequence"/>
</dbReference>
<keyword evidence="2" id="KW-1185">Reference proteome</keyword>
<name>A0A016RR14_9BILA</name>
<proteinExistence type="predicted"/>
<evidence type="ECO:0000313" key="1">
    <source>
        <dbReference type="EMBL" id="EYB80768.1"/>
    </source>
</evidence>
<comment type="caution">
    <text evidence="1">The sequence shown here is derived from an EMBL/GenBank/DDBJ whole genome shotgun (WGS) entry which is preliminary data.</text>
</comment>